<gene>
    <name evidence="9" type="ORF">GH810_00960</name>
</gene>
<keyword evidence="7" id="KW-0479">Metal-binding</keyword>
<comment type="similarity">
    <text evidence="2">Belongs to the UPF0073 (Hly-III) family.</text>
</comment>
<keyword evidence="5 8" id="KW-1133">Transmembrane helix</keyword>
<dbReference type="GO" id="GO:0046872">
    <property type="term" value="F:metal ion binding"/>
    <property type="evidence" value="ECO:0007669"/>
    <property type="project" value="UniProtKB-KW"/>
</dbReference>
<feature type="binding site" evidence="7">
    <location>
        <position position="64"/>
    </location>
    <ligand>
        <name>Zn(2+)</name>
        <dbReference type="ChEBI" id="CHEBI:29105"/>
    </ligand>
</feature>
<keyword evidence="4 8" id="KW-0812">Transmembrane</keyword>
<evidence type="ECO:0000313" key="9">
    <source>
        <dbReference type="EMBL" id="MBC3886883.1"/>
    </source>
</evidence>
<keyword evidence="10" id="KW-1185">Reference proteome</keyword>
<protein>
    <submittedName>
        <fullName evidence="9">Hemolysin III family protein</fullName>
    </submittedName>
</protein>
<dbReference type="AlphaFoldDB" id="A0A923HQJ0"/>
<feature type="transmembrane region" description="Helical" evidence="8">
    <location>
        <begin position="136"/>
        <end position="154"/>
    </location>
</feature>
<comment type="subcellular location">
    <subcellularLocation>
        <location evidence="1">Cell membrane</location>
        <topology evidence="1">Multi-pass membrane protein</topology>
    </subcellularLocation>
</comment>
<evidence type="ECO:0000256" key="8">
    <source>
        <dbReference type="SAM" id="Phobius"/>
    </source>
</evidence>
<comment type="caution">
    <text evidence="9">The sequence shown here is derived from an EMBL/GenBank/DDBJ whole genome shotgun (WGS) entry which is preliminary data.</text>
</comment>
<reference evidence="9" key="2">
    <citation type="submission" date="2020-10" db="EMBL/GenBank/DDBJ databases">
        <title>Comparative genomics of the Acetobacterium genus.</title>
        <authorList>
            <person name="Marshall C."/>
            <person name="May H."/>
            <person name="Norman S."/>
        </authorList>
    </citation>
    <scope>NUCLEOTIDE SEQUENCE</scope>
    <source>
        <strain evidence="9">DER-2019</strain>
    </source>
</reference>
<feature type="transmembrane region" description="Helical" evidence="8">
    <location>
        <begin position="84"/>
        <end position="104"/>
    </location>
</feature>
<dbReference type="PANTHER" id="PTHR20855">
    <property type="entry name" value="ADIPOR/PROGESTIN RECEPTOR-RELATED"/>
    <property type="match status" value="1"/>
</dbReference>
<dbReference type="InterPro" id="IPR005744">
    <property type="entry name" value="Hy-lIII"/>
</dbReference>
<feature type="binding site" evidence="7">
    <location>
        <position position="192"/>
    </location>
    <ligand>
        <name>Zn(2+)</name>
        <dbReference type="ChEBI" id="CHEBI:29105"/>
    </ligand>
</feature>
<dbReference type="GO" id="GO:0005886">
    <property type="term" value="C:plasma membrane"/>
    <property type="evidence" value="ECO:0007669"/>
    <property type="project" value="UniProtKB-SubCell"/>
</dbReference>
<dbReference type="PANTHER" id="PTHR20855:SF3">
    <property type="entry name" value="LD03007P"/>
    <property type="match status" value="1"/>
</dbReference>
<dbReference type="Proteomes" id="UP000616595">
    <property type="component" value="Unassembled WGS sequence"/>
</dbReference>
<dbReference type="InterPro" id="IPR004254">
    <property type="entry name" value="AdipoR/HlyIII-related"/>
</dbReference>
<dbReference type="Pfam" id="PF03006">
    <property type="entry name" value="HlyIII"/>
    <property type="match status" value="1"/>
</dbReference>
<evidence type="ECO:0000256" key="3">
    <source>
        <dbReference type="ARBA" id="ARBA00022475"/>
    </source>
</evidence>
<sequence length="215" mass="24005">MMNRFRDPINALTHLIGGILSVIGVIAMFWLIIAENNVTPLTVASVLAFGLGLICLYFTSFTYHASLGSEEKVLRLRKLDHSMVFILIAGSYTPFCLLCLTGTMRMVMMIAIWGVAILGIVLKVAWIQMPRWLGTALYIFLGWFALFVLVPLYYALSLAGFLLLIGGGVMYTVGGVIYAMKKPNLSKDFGFHELFHIFVILGSLCHFICVFFFIL</sequence>
<dbReference type="GO" id="GO:0140911">
    <property type="term" value="F:pore-forming activity"/>
    <property type="evidence" value="ECO:0007669"/>
    <property type="project" value="InterPro"/>
</dbReference>
<dbReference type="EMBL" id="WJBD01000001">
    <property type="protein sequence ID" value="MBC3886883.1"/>
    <property type="molecule type" value="Genomic_DNA"/>
</dbReference>
<dbReference type="OrthoDB" id="9813689at2"/>
<evidence type="ECO:0000256" key="6">
    <source>
        <dbReference type="ARBA" id="ARBA00023136"/>
    </source>
</evidence>
<evidence type="ECO:0000256" key="1">
    <source>
        <dbReference type="ARBA" id="ARBA00004651"/>
    </source>
</evidence>
<feature type="transmembrane region" description="Helical" evidence="8">
    <location>
        <begin position="110"/>
        <end position="129"/>
    </location>
</feature>
<keyword evidence="3" id="KW-1003">Cell membrane</keyword>
<organism evidence="9 10">
    <name type="scientific">Acetobacterium paludosum</name>
    <dbReference type="NCBI Taxonomy" id="52693"/>
    <lineage>
        <taxon>Bacteria</taxon>
        <taxon>Bacillati</taxon>
        <taxon>Bacillota</taxon>
        <taxon>Clostridia</taxon>
        <taxon>Eubacteriales</taxon>
        <taxon>Eubacteriaceae</taxon>
        <taxon>Acetobacterium</taxon>
    </lineage>
</organism>
<feature type="transmembrane region" description="Helical" evidence="8">
    <location>
        <begin position="39"/>
        <end position="63"/>
    </location>
</feature>
<reference evidence="9" key="1">
    <citation type="submission" date="2019-10" db="EMBL/GenBank/DDBJ databases">
        <authorList>
            <person name="Ross D.E."/>
            <person name="Gulliver D."/>
        </authorList>
    </citation>
    <scope>NUCLEOTIDE SEQUENCE</scope>
    <source>
        <strain evidence="9">DER-2019</strain>
    </source>
</reference>
<feature type="transmembrane region" description="Helical" evidence="8">
    <location>
        <begin position="160"/>
        <end position="179"/>
    </location>
</feature>
<evidence type="ECO:0000256" key="7">
    <source>
        <dbReference type="PIRSR" id="PIRSR604254-1"/>
    </source>
</evidence>
<evidence type="ECO:0000256" key="2">
    <source>
        <dbReference type="ARBA" id="ARBA00008488"/>
    </source>
</evidence>
<evidence type="ECO:0000256" key="4">
    <source>
        <dbReference type="ARBA" id="ARBA00022692"/>
    </source>
</evidence>
<feature type="transmembrane region" description="Helical" evidence="8">
    <location>
        <begin position="191"/>
        <end position="214"/>
    </location>
</feature>
<name>A0A923HQJ0_9FIRM</name>
<accession>A0A923HQJ0</accession>
<keyword evidence="6 8" id="KW-0472">Membrane</keyword>
<feature type="binding site" evidence="7">
    <location>
        <position position="196"/>
    </location>
    <ligand>
        <name>Zn(2+)</name>
        <dbReference type="ChEBI" id="CHEBI:29105"/>
    </ligand>
</feature>
<evidence type="ECO:0000313" key="10">
    <source>
        <dbReference type="Proteomes" id="UP000616595"/>
    </source>
</evidence>
<dbReference type="NCBIfam" id="TIGR01065">
    <property type="entry name" value="hlyIII"/>
    <property type="match status" value="1"/>
</dbReference>
<evidence type="ECO:0000256" key="5">
    <source>
        <dbReference type="ARBA" id="ARBA00022989"/>
    </source>
</evidence>
<feature type="transmembrane region" description="Helical" evidence="8">
    <location>
        <begin position="12"/>
        <end position="33"/>
    </location>
</feature>
<keyword evidence="7" id="KW-0862">Zinc</keyword>
<proteinExistence type="inferred from homology"/>